<evidence type="ECO:0000256" key="9">
    <source>
        <dbReference type="ARBA" id="ARBA00023004"/>
    </source>
</evidence>
<reference evidence="14" key="1">
    <citation type="submission" date="2021-02" db="EMBL/GenBank/DDBJ databases">
        <title>Natronogracilivirga saccharolytica gen. nov. sp. nov. a new anaerobic, haloalkiliphilic carbohydrate-fermenting bacterium from soda lake and proposing of Cyclonatronumiaceae fam. nov. in the phylum Balneolaeota.</title>
        <authorList>
            <person name="Zhilina T.N."/>
            <person name="Sorokin D.Y."/>
            <person name="Zavarzina D.G."/>
            <person name="Toshchakov S.V."/>
            <person name="Kublanov I.V."/>
        </authorList>
    </citation>
    <scope>NUCLEOTIDE SEQUENCE</scope>
    <source>
        <strain evidence="14">Z-1702</strain>
    </source>
</reference>
<accession>A0A8J7RVE4</accession>
<evidence type="ECO:0000256" key="10">
    <source>
        <dbReference type="ARBA" id="ARBA00023014"/>
    </source>
</evidence>
<name>A0A8J7RVE4_9BACT</name>
<evidence type="ECO:0000256" key="4">
    <source>
        <dbReference type="ARBA" id="ARBA00022630"/>
    </source>
</evidence>
<evidence type="ECO:0000256" key="6">
    <source>
        <dbReference type="ARBA" id="ARBA00022827"/>
    </source>
</evidence>
<evidence type="ECO:0000256" key="8">
    <source>
        <dbReference type="ARBA" id="ARBA00023002"/>
    </source>
</evidence>
<comment type="caution">
    <text evidence="14">The sequence shown here is derived from an EMBL/GenBank/DDBJ whole genome shotgun (WGS) entry which is preliminary data.</text>
</comment>
<evidence type="ECO:0000256" key="1">
    <source>
        <dbReference type="ARBA" id="ARBA00001974"/>
    </source>
</evidence>
<comment type="cofactor">
    <cofactor evidence="12">
        <name>[4Fe-4S] cluster</name>
        <dbReference type="ChEBI" id="CHEBI:49883"/>
    </cofactor>
    <text evidence="12">Binds 1 [4Fe-4S] cluster.</text>
</comment>
<dbReference type="InterPro" id="IPR007859">
    <property type="entry name" value="ETF-QO/FixX_C"/>
</dbReference>
<keyword evidence="9 12" id="KW-0408">Iron</keyword>
<dbReference type="InterPro" id="IPR017896">
    <property type="entry name" value="4Fe4S_Fe-S-bd"/>
</dbReference>
<evidence type="ECO:0000256" key="7">
    <source>
        <dbReference type="ARBA" id="ARBA00022982"/>
    </source>
</evidence>
<comment type="catalytic activity">
    <reaction evidence="12">
        <text>a ubiquinone + reduced [electron-transfer flavoprotein] = a ubiquinol + oxidized [electron-transfer flavoprotein] + H(+)</text>
        <dbReference type="Rhea" id="RHEA:24052"/>
        <dbReference type="Rhea" id="RHEA-COMP:9565"/>
        <dbReference type="Rhea" id="RHEA-COMP:9566"/>
        <dbReference type="Rhea" id="RHEA-COMP:10685"/>
        <dbReference type="Rhea" id="RHEA-COMP:10686"/>
        <dbReference type="ChEBI" id="CHEBI:15378"/>
        <dbReference type="ChEBI" id="CHEBI:16389"/>
        <dbReference type="ChEBI" id="CHEBI:17976"/>
        <dbReference type="ChEBI" id="CHEBI:57692"/>
        <dbReference type="ChEBI" id="CHEBI:58307"/>
        <dbReference type="EC" id="1.5.5.1"/>
    </reaction>
</comment>
<evidence type="ECO:0000256" key="3">
    <source>
        <dbReference type="ARBA" id="ARBA00022448"/>
    </source>
</evidence>
<keyword evidence="7 12" id="KW-0249">Electron transport</keyword>
<dbReference type="InterPro" id="IPR017900">
    <property type="entry name" value="4Fe4S_Fe_S_CS"/>
</dbReference>
<keyword evidence="15" id="KW-1185">Reference proteome</keyword>
<dbReference type="SUPFAM" id="SSF51905">
    <property type="entry name" value="FAD/NAD(P)-binding domain"/>
    <property type="match status" value="1"/>
</dbReference>
<dbReference type="EMBL" id="JAFIDN010000012">
    <property type="protein sequence ID" value="MBP3193662.1"/>
    <property type="molecule type" value="Genomic_DNA"/>
</dbReference>
<dbReference type="SUPFAM" id="SSF54373">
    <property type="entry name" value="FAD-linked reductases, C-terminal domain"/>
    <property type="match status" value="1"/>
</dbReference>
<proteinExistence type="predicted"/>
<evidence type="ECO:0000259" key="13">
    <source>
        <dbReference type="PROSITE" id="PS51379"/>
    </source>
</evidence>
<feature type="domain" description="4Fe-4S ferredoxin-type" evidence="13">
    <location>
        <begin position="512"/>
        <end position="544"/>
    </location>
</feature>
<dbReference type="Pfam" id="PF05187">
    <property type="entry name" value="Fer4_ETF_QO"/>
    <property type="match status" value="1"/>
</dbReference>
<dbReference type="AlphaFoldDB" id="A0A8J7RVE4"/>
<keyword evidence="8 12" id="KW-0560">Oxidoreductase</keyword>
<evidence type="ECO:0000256" key="11">
    <source>
        <dbReference type="ARBA" id="ARBA00023075"/>
    </source>
</evidence>
<dbReference type="Pfam" id="PF21162">
    <property type="entry name" value="ETFQO_UQ-bd"/>
    <property type="match status" value="1"/>
</dbReference>
<dbReference type="GO" id="GO:0051539">
    <property type="term" value="F:4 iron, 4 sulfur cluster binding"/>
    <property type="evidence" value="ECO:0007669"/>
    <property type="project" value="UniProtKB-UniRule"/>
</dbReference>
<dbReference type="InterPro" id="IPR049398">
    <property type="entry name" value="ETF-QO/FixC_UQ-bd"/>
</dbReference>
<dbReference type="InterPro" id="IPR040156">
    <property type="entry name" value="ETF-QO"/>
</dbReference>
<comment type="function">
    <text evidence="2 12">Accepts electrons from ETF and reduces ubiquinone.</text>
</comment>
<dbReference type="PANTHER" id="PTHR10617:SF107">
    <property type="entry name" value="ELECTRON TRANSFER FLAVOPROTEIN-UBIQUINONE OXIDOREDUCTASE, MITOCHONDRIAL"/>
    <property type="match status" value="1"/>
</dbReference>
<dbReference type="Proteomes" id="UP000673975">
    <property type="component" value="Unassembled WGS sequence"/>
</dbReference>
<protein>
    <recommendedName>
        <fullName evidence="12">Electron transfer flavoprotein-ubiquinone oxidoreductase</fullName>
        <shortName evidence="12">ETF-QO</shortName>
        <ecNumber evidence="12">1.5.5.1</ecNumber>
    </recommendedName>
</protein>
<keyword evidence="4 12" id="KW-0285">Flavoprotein</keyword>
<gene>
    <name evidence="14" type="ORF">NATSA_13380</name>
</gene>
<keyword evidence="3 12" id="KW-0813">Transport</keyword>
<comment type="cofactor">
    <cofactor evidence="1 12">
        <name>FAD</name>
        <dbReference type="ChEBI" id="CHEBI:57692"/>
    </cofactor>
</comment>
<evidence type="ECO:0000256" key="12">
    <source>
        <dbReference type="RuleBase" id="RU366068"/>
    </source>
</evidence>
<sequence>MSDKNYSKTNVLIVGAGPAGLAAGIKIKIENPDLEVCVIDKGAAPGNHNLSGAVLEIDALKTLLDQASPGWEDTKAAKTVLGTPIKDDDMMLFMGDTFSMNVISAVKLAKIFRLDLGQMLHKGDYSVSISQLCSWLSKIAEEKGVEVLTGFAAEDILLADDHSVKGLKLVDQGKDHEHNKQPNFAEGEEIKADFILLAEGADGLLTEKFIERAGLKRKSPQLYSIGVKELIRVSDEQFEQFGANRVVHTMGYPLWTPMTGPDMFGGGIMYTAEKNHIAVGIIVGLDWKYHDFSPQQALANFKKHKFVRKYIEDGVVAEAGAKMIPEGGPASIPRAEHGEIGKNNTMILGDAAGFVNMLKIKGLHNAIESGILAARAVRDNTSEPARAAARYTELVDNGNIGKEMRSAKNYRQMIAKFGLLMGAPFSAIGKILPHIDVEDDSRTLKHRHYKYKTDKLFDRDTFVAKAYSEHREEQPNHVRIHDHDICNEECREHYEIPCLTFCPAGVYEMIDGRLKAANPSNCLHCKCCQQKCPYGNVLWTVPEGSGGPRYERM</sequence>
<evidence type="ECO:0000256" key="5">
    <source>
        <dbReference type="ARBA" id="ARBA00022723"/>
    </source>
</evidence>
<dbReference type="Gene3D" id="3.30.70.20">
    <property type="match status" value="1"/>
</dbReference>
<dbReference type="InterPro" id="IPR036188">
    <property type="entry name" value="FAD/NAD-bd_sf"/>
</dbReference>
<dbReference type="EC" id="1.5.5.1" evidence="12"/>
<dbReference type="PROSITE" id="PS51379">
    <property type="entry name" value="4FE4S_FER_2"/>
    <property type="match status" value="1"/>
</dbReference>
<organism evidence="14 15">
    <name type="scientific">Natronogracilivirga saccharolytica</name>
    <dbReference type="NCBI Taxonomy" id="2812953"/>
    <lineage>
        <taxon>Bacteria</taxon>
        <taxon>Pseudomonadati</taxon>
        <taxon>Balneolota</taxon>
        <taxon>Balneolia</taxon>
        <taxon>Balneolales</taxon>
        <taxon>Cyclonatronaceae</taxon>
        <taxon>Natronogracilivirga</taxon>
    </lineage>
</organism>
<evidence type="ECO:0000313" key="15">
    <source>
        <dbReference type="Proteomes" id="UP000673975"/>
    </source>
</evidence>
<evidence type="ECO:0000313" key="14">
    <source>
        <dbReference type="EMBL" id="MBP3193662.1"/>
    </source>
</evidence>
<dbReference type="GO" id="GO:0004174">
    <property type="term" value="F:electron-transferring-flavoprotein dehydrogenase activity"/>
    <property type="evidence" value="ECO:0007669"/>
    <property type="project" value="UniProtKB-UniRule"/>
</dbReference>
<dbReference type="Gene3D" id="3.50.50.60">
    <property type="entry name" value="FAD/NAD(P)-binding domain"/>
    <property type="match status" value="1"/>
</dbReference>
<dbReference type="RefSeq" id="WP_210513116.1">
    <property type="nucleotide sequence ID" value="NZ_JAFIDN010000012.1"/>
</dbReference>
<dbReference type="PANTHER" id="PTHR10617">
    <property type="entry name" value="ELECTRON TRANSFER FLAVOPROTEIN-UBIQUINONE OXIDOREDUCTASE"/>
    <property type="match status" value="1"/>
</dbReference>
<dbReference type="PROSITE" id="PS00198">
    <property type="entry name" value="4FE4S_FER_1"/>
    <property type="match status" value="1"/>
</dbReference>
<keyword evidence="5 12" id="KW-0479">Metal-binding</keyword>
<evidence type="ECO:0000256" key="2">
    <source>
        <dbReference type="ARBA" id="ARBA00002819"/>
    </source>
</evidence>
<dbReference type="Gene3D" id="3.30.9.90">
    <property type="match status" value="1"/>
</dbReference>
<dbReference type="GO" id="GO:0046872">
    <property type="term" value="F:metal ion binding"/>
    <property type="evidence" value="ECO:0007669"/>
    <property type="project" value="UniProtKB-KW"/>
</dbReference>
<dbReference type="SUPFAM" id="SSF54862">
    <property type="entry name" value="4Fe-4S ferredoxins"/>
    <property type="match status" value="1"/>
</dbReference>
<dbReference type="Pfam" id="PF01946">
    <property type="entry name" value="Thi4"/>
    <property type="match status" value="1"/>
</dbReference>
<keyword evidence="10 12" id="KW-0411">Iron-sulfur</keyword>
<keyword evidence="6 12" id="KW-0274">FAD</keyword>
<keyword evidence="11 12" id="KW-0830">Ubiquinone</keyword>